<reference evidence="1 2" key="1">
    <citation type="submission" date="2024-01" db="EMBL/GenBank/DDBJ databases">
        <title>The genomes of 5 underutilized Papilionoideae crops provide insights into root nodulation and disease resistanc.</title>
        <authorList>
            <person name="Yuan L."/>
        </authorList>
    </citation>
    <scope>NUCLEOTIDE SEQUENCE [LARGE SCALE GENOMIC DNA]</scope>
    <source>
        <strain evidence="1">ZHUSHIDOU_FW_LH</strain>
        <tissue evidence="1">Leaf</tissue>
    </source>
</reference>
<dbReference type="AlphaFoldDB" id="A0AAN9F4H0"/>
<evidence type="ECO:0000313" key="2">
    <source>
        <dbReference type="Proteomes" id="UP001372338"/>
    </source>
</evidence>
<proteinExistence type="predicted"/>
<protein>
    <submittedName>
        <fullName evidence="1">Uncharacterized protein</fullName>
    </submittedName>
</protein>
<accession>A0AAN9F4H0</accession>
<keyword evidence="2" id="KW-1185">Reference proteome</keyword>
<dbReference type="Proteomes" id="UP001372338">
    <property type="component" value="Unassembled WGS sequence"/>
</dbReference>
<dbReference type="EMBL" id="JAYWIO010000004">
    <property type="protein sequence ID" value="KAK7268594.1"/>
    <property type="molecule type" value="Genomic_DNA"/>
</dbReference>
<evidence type="ECO:0000313" key="1">
    <source>
        <dbReference type="EMBL" id="KAK7268594.1"/>
    </source>
</evidence>
<name>A0AAN9F4H0_CROPI</name>
<organism evidence="1 2">
    <name type="scientific">Crotalaria pallida</name>
    <name type="common">Smooth rattlebox</name>
    <name type="synonym">Crotalaria striata</name>
    <dbReference type="NCBI Taxonomy" id="3830"/>
    <lineage>
        <taxon>Eukaryota</taxon>
        <taxon>Viridiplantae</taxon>
        <taxon>Streptophyta</taxon>
        <taxon>Embryophyta</taxon>
        <taxon>Tracheophyta</taxon>
        <taxon>Spermatophyta</taxon>
        <taxon>Magnoliopsida</taxon>
        <taxon>eudicotyledons</taxon>
        <taxon>Gunneridae</taxon>
        <taxon>Pentapetalae</taxon>
        <taxon>rosids</taxon>
        <taxon>fabids</taxon>
        <taxon>Fabales</taxon>
        <taxon>Fabaceae</taxon>
        <taxon>Papilionoideae</taxon>
        <taxon>50 kb inversion clade</taxon>
        <taxon>genistoids sensu lato</taxon>
        <taxon>core genistoids</taxon>
        <taxon>Crotalarieae</taxon>
        <taxon>Crotalaria</taxon>
    </lineage>
</organism>
<sequence>MDVCVVQHALEFSKRGHARGTHSRRVYYTNPIGIDLGRPLSSHRMVANMPGMLPEGCELASTQVVSHGDARDGDDDSQWYMEFHSRFSEMMFDGGFCDGEVGLHGVAAAATTMVDGGDPELVDDASSKEVPDT</sequence>
<comment type="caution">
    <text evidence="1">The sequence shown here is derived from an EMBL/GenBank/DDBJ whole genome shotgun (WGS) entry which is preliminary data.</text>
</comment>
<gene>
    <name evidence="1" type="ORF">RIF29_21295</name>
</gene>